<keyword evidence="1" id="KW-0472">Membrane</keyword>
<evidence type="ECO:0000313" key="3">
    <source>
        <dbReference type="Proteomes" id="UP001153321"/>
    </source>
</evidence>
<proteinExistence type="predicted"/>
<dbReference type="EMBL" id="LR824534">
    <property type="protein sequence ID" value="CAH1643662.1"/>
    <property type="molecule type" value="Genomic_DNA"/>
</dbReference>
<dbReference type="Proteomes" id="UP001153321">
    <property type="component" value="Chromosome 3"/>
</dbReference>
<feature type="transmembrane region" description="Helical" evidence="1">
    <location>
        <begin position="7"/>
        <end position="26"/>
    </location>
</feature>
<protein>
    <submittedName>
        <fullName evidence="2">Uncharacterized protein</fullName>
    </submittedName>
</protein>
<evidence type="ECO:0000256" key="1">
    <source>
        <dbReference type="SAM" id="Phobius"/>
    </source>
</evidence>
<name>A0A9P0IB99_SPOLI</name>
<evidence type="ECO:0000313" key="2">
    <source>
        <dbReference type="EMBL" id="CAH1643662.1"/>
    </source>
</evidence>
<keyword evidence="3" id="KW-1185">Reference proteome</keyword>
<accession>A0A9P0IB99</accession>
<keyword evidence="1" id="KW-0812">Transmembrane</keyword>
<dbReference type="AlphaFoldDB" id="A0A9P0IB99"/>
<sequence length="102" mass="11908">MYCYVDIFYVDVGVLVLLFVLCSFVVDEYHVSLRCIARLVAGCSCGMLSRMYKHANRCYMTDNTDYRKIYQTNFILTFSTADLRQILKDHSTYLLKRSASMD</sequence>
<organism evidence="2 3">
    <name type="scientific">Spodoptera littoralis</name>
    <name type="common">Egyptian cotton leafworm</name>
    <dbReference type="NCBI Taxonomy" id="7109"/>
    <lineage>
        <taxon>Eukaryota</taxon>
        <taxon>Metazoa</taxon>
        <taxon>Ecdysozoa</taxon>
        <taxon>Arthropoda</taxon>
        <taxon>Hexapoda</taxon>
        <taxon>Insecta</taxon>
        <taxon>Pterygota</taxon>
        <taxon>Neoptera</taxon>
        <taxon>Endopterygota</taxon>
        <taxon>Lepidoptera</taxon>
        <taxon>Glossata</taxon>
        <taxon>Ditrysia</taxon>
        <taxon>Noctuoidea</taxon>
        <taxon>Noctuidae</taxon>
        <taxon>Amphipyrinae</taxon>
        <taxon>Spodoptera</taxon>
    </lineage>
</organism>
<gene>
    <name evidence="2" type="ORF">SPLIT_LOCUS9016</name>
</gene>
<keyword evidence="1" id="KW-1133">Transmembrane helix</keyword>
<reference evidence="2" key="1">
    <citation type="submission" date="2022-02" db="EMBL/GenBank/DDBJ databases">
        <authorList>
            <person name="King R."/>
        </authorList>
    </citation>
    <scope>NUCLEOTIDE SEQUENCE</scope>
</reference>